<accession>A0A412ZED5</accession>
<dbReference type="InterPro" id="IPR014202">
    <property type="entry name" value="Spore_II_R"/>
</dbReference>
<dbReference type="Pfam" id="PF09551">
    <property type="entry name" value="Spore_II_R"/>
    <property type="match status" value="1"/>
</dbReference>
<evidence type="ECO:0000313" key="5">
    <source>
        <dbReference type="Proteomes" id="UP000284543"/>
    </source>
</evidence>
<dbReference type="NCBIfam" id="TIGR02837">
    <property type="entry name" value="spore_II_R"/>
    <property type="match status" value="1"/>
</dbReference>
<dbReference type="EMBL" id="QRZM01000001">
    <property type="protein sequence ID" value="RGV78597.1"/>
    <property type="molecule type" value="Genomic_DNA"/>
</dbReference>
<name>A0A412ZED5_9FIRM</name>
<dbReference type="Proteomes" id="UP000283975">
    <property type="component" value="Unassembled WGS sequence"/>
</dbReference>
<dbReference type="AlphaFoldDB" id="A0A412ZED5"/>
<dbReference type="Proteomes" id="UP000284543">
    <property type="component" value="Unassembled WGS sequence"/>
</dbReference>
<proteinExistence type="predicted"/>
<dbReference type="EMBL" id="QSHZ01000001">
    <property type="protein sequence ID" value="RHC58952.1"/>
    <property type="molecule type" value="Genomic_DNA"/>
</dbReference>
<keyword evidence="1" id="KW-0732">Signal</keyword>
<reference evidence="4 5" key="1">
    <citation type="submission" date="2018-08" db="EMBL/GenBank/DDBJ databases">
        <title>A genome reference for cultivated species of the human gut microbiota.</title>
        <authorList>
            <person name="Zou Y."/>
            <person name="Xue W."/>
            <person name="Luo G."/>
        </authorList>
    </citation>
    <scope>NUCLEOTIDE SEQUENCE [LARGE SCALE GENOMIC DNA]</scope>
    <source>
        <strain evidence="2 5">AF14-18</strain>
        <strain evidence="3 4">AM35-14</strain>
    </source>
</reference>
<comment type="caution">
    <text evidence="2">The sequence shown here is derived from an EMBL/GenBank/DDBJ whole genome shotgun (WGS) entry which is preliminary data.</text>
</comment>
<feature type="chain" id="PRO_5036103865" evidence="1">
    <location>
        <begin position="24"/>
        <end position="217"/>
    </location>
</feature>
<gene>
    <name evidence="2" type="primary">spoIIR</name>
    <name evidence="3" type="ORF">DW839_00940</name>
    <name evidence="2" type="ORF">DWW02_02365</name>
</gene>
<feature type="signal peptide" evidence="1">
    <location>
        <begin position="1"/>
        <end position="23"/>
    </location>
</feature>
<evidence type="ECO:0000313" key="4">
    <source>
        <dbReference type="Proteomes" id="UP000283975"/>
    </source>
</evidence>
<organism evidence="2 5">
    <name type="scientific">Enterocloster bolteae</name>
    <dbReference type="NCBI Taxonomy" id="208479"/>
    <lineage>
        <taxon>Bacteria</taxon>
        <taxon>Bacillati</taxon>
        <taxon>Bacillota</taxon>
        <taxon>Clostridia</taxon>
        <taxon>Lachnospirales</taxon>
        <taxon>Lachnospiraceae</taxon>
        <taxon>Enterocloster</taxon>
    </lineage>
</organism>
<evidence type="ECO:0000313" key="3">
    <source>
        <dbReference type="EMBL" id="RHC58952.1"/>
    </source>
</evidence>
<protein>
    <submittedName>
        <fullName evidence="2">Stage II sporulation protein R</fullName>
    </submittedName>
</protein>
<dbReference type="RefSeq" id="WP_117625648.1">
    <property type="nucleotide sequence ID" value="NZ_CATYQV010000092.1"/>
</dbReference>
<evidence type="ECO:0000256" key="1">
    <source>
        <dbReference type="SAM" id="SignalP"/>
    </source>
</evidence>
<sequence length="217" mass="24559">MKYKISLCISALCFFTAFLILMASRTTGEEALASRIAPEILRFHVLAESDSTRDQNLKLGVKGLVLDYIHGQVPEDTDKEQLKQWIEGNKTSIETMAQDWLADQGASYPVKLELTRDYFPTKAYGDMVFPCGTYDAVRITIGSGKGHNWWCVLYPSLCYTDAIHAVVPDSSKKTLSSLLAEDDYDALLSPLDRTKQPQQKPEVRVRFRLMDLFHKKS</sequence>
<evidence type="ECO:0000313" key="2">
    <source>
        <dbReference type="EMBL" id="RGV78597.1"/>
    </source>
</evidence>